<dbReference type="AlphaFoldDB" id="A0A511V1G6"/>
<evidence type="ECO:0000256" key="12">
    <source>
        <dbReference type="ARBA" id="ARBA00034000"/>
    </source>
</evidence>
<dbReference type="SMART" id="SM00936">
    <property type="entry name" value="PBP5_C"/>
    <property type="match status" value="1"/>
</dbReference>
<evidence type="ECO:0000256" key="4">
    <source>
        <dbReference type="ARBA" id="ARBA00012448"/>
    </source>
</evidence>
<evidence type="ECO:0000256" key="3">
    <source>
        <dbReference type="ARBA" id="ARBA00007164"/>
    </source>
</evidence>
<feature type="domain" description="Peptidase S11 D-Ala-D-Ala carboxypeptidase A C-terminal" evidence="16">
    <location>
        <begin position="279"/>
        <end position="370"/>
    </location>
</feature>
<dbReference type="Proteomes" id="UP000321491">
    <property type="component" value="Unassembled WGS sequence"/>
</dbReference>
<reference evidence="17 18" key="1">
    <citation type="submission" date="2019-07" db="EMBL/GenBank/DDBJ databases">
        <title>Whole genome shotgun sequence of Cerasibacillus quisquiliarum NBRC 102429.</title>
        <authorList>
            <person name="Hosoyama A."/>
            <person name="Uohara A."/>
            <person name="Ohji S."/>
            <person name="Ichikawa N."/>
        </authorList>
    </citation>
    <scope>NUCLEOTIDE SEQUENCE [LARGE SCALE GENOMIC DNA]</scope>
    <source>
        <strain evidence="17 18">NBRC 102429</strain>
    </source>
</reference>
<proteinExistence type="inferred from homology"/>
<dbReference type="RefSeq" id="WP_146938242.1">
    <property type="nucleotide sequence ID" value="NZ_BJXW01000023.1"/>
</dbReference>
<evidence type="ECO:0000313" key="18">
    <source>
        <dbReference type="Proteomes" id="UP000321491"/>
    </source>
</evidence>
<dbReference type="PANTHER" id="PTHR21581:SF6">
    <property type="entry name" value="TRAFFICKING PROTEIN PARTICLE COMPLEX SUBUNIT 12"/>
    <property type="match status" value="1"/>
</dbReference>
<dbReference type="GO" id="GO:0008360">
    <property type="term" value="P:regulation of cell shape"/>
    <property type="evidence" value="ECO:0007669"/>
    <property type="project" value="UniProtKB-KW"/>
</dbReference>
<dbReference type="OrthoDB" id="9791132at2"/>
<dbReference type="InterPro" id="IPR012907">
    <property type="entry name" value="Peptidase_S11_C"/>
</dbReference>
<evidence type="ECO:0000256" key="9">
    <source>
        <dbReference type="ARBA" id="ARBA00022960"/>
    </source>
</evidence>
<accession>A0A511V1G6</accession>
<dbReference type="PANTHER" id="PTHR21581">
    <property type="entry name" value="D-ALANYL-D-ALANINE CARBOXYPEPTIDASE"/>
    <property type="match status" value="1"/>
</dbReference>
<dbReference type="EMBL" id="BJXW01000023">
    <property type="protein sequence ID" value="GEN31861.1"/>
    <property type="molecule type" value="Genomic_DNA"/>
</dbReference>
<dbReference type="SUPFAM" id="SSF56601">
    <property type="entry name" value="beta-lactamase/transpeptidase-like"/>
    <property type="match status" value="1"/>
</dbReference>
<keyword evidence="10" id="KW-0573">Peptidoglycan synthesis</keyword>
<protein>
    <recommendedName>
        <fullName evidence="4">serine-type D-Ala-D-Ala carboxypeptidase</fullName>
        <ecNumber evidence="4">3.4.16.4</ecNumber>
    </recommendedName>
</protein>
<dbReference type="SUPFAM" id="SSF69189">
    <property type="entry name" value="Penicillin-binding protein associated domain"/>
    <property type="match status" value="1"/>
</dbReference>
<dbReference type="UniPathway" id="UPA00219"/>
<dbReference type="EC" id="3.4.16.4" evidence="4"/>
<comment type="similarity">
    <text evidence="3 15">Belongs to the peptidase S11 family.</text>
</comment>
<comment type="catalytic activity">
    <reaction evidence="12">
        <text>Preferential cleavage: (Ac)2-L-Lys-D-Ala-|-D-Ala. Also transpeptidation of peptidyl-alanyl moieties that are N-acyl substituents of D-alanine.</text>
        <dbReference type="EC" id="3.4.16.4"/>
    </reaction>
</comment>
<comment type="pathway">
    <text evidence="2">Cell wall biogenesis; peptidoglycan biosynthesis.</text>
</comment>
<feature type="active site" description="Proton acceptor" evidence="13">
    <location>
        <position position="66"/>
    </location>
</feature>
<feature type="active site" description="Acyl-ester intermediate" evidence="13">
    <location>
        <position position="63"/>
    </location>
</feature>
<keyword evidence="18" id="KW-1185">Reference proteome</keyword>
<dbReference type="InterPro" id="IPR018044">
    <property type="entry name" value="Peptidase_S11"/>
</dbReference>
<evidence type="ECO:0000259" key="16">
    <source>
        <dbReference type="SMART" id="SM00936"/>
    </source>
</evidence>
<dbReference type="PRINTS" id="PR00725">
    <property type="entry name" value="DADACBPTASE1"/>
</dbReference>
<evidence type="ECO:0000256" key="13">
    <source>
        <dbReference type="PIRSR" id="PIRSR618044-1"/>
    </source>
</evidence>
<keyword evidence="9" id="KW-0133">Cell shape</keyword>
<dbReference type="GO" id="GO:0006508">
    <property type="term" value="P:proteolysis"/>
    <property type="evidence" value="ECO:0007669"/>
    <property type="project" value="UniProtKB-KW"/>
</dbReference>
<comment type="caution">
    <text evidence="17">The sequence shown here is derived from an EMBL/GenBank/DDBJ whole genome shotgun (WGS) entry which is preliminary data.</text>
</comment>
<dbReference type="InterPro" id="IPR037167">
    <property type="entry name" value="Peptidase_S11_C_sf"/>
</dbReference>
<dbReference type="GO" id="GO:0071555">
    <property type="term" value="P:cell wall organization"/>
    <property type="evidence" value="ECO:0007669"/>
    <property type="project" value="UniProtKB-KW"/>
</dbReference>
<dbReference type="Pfam" id="PF00768">
    <property type="entry name" value="Peptidase_S11"/>
    <property type="match status" value="1"/>
</dbReference>
<evidence type="ECO:0000256" key="7">
    <source>
        <dbReference type="ARBA" id="ARBA00022729"/>
    </source>
</evidence>
<evidence type="ECO:0000256" key="2">
    <source>
        <dbReference type="ARBA" id="ARBA00004752"/>
    </source>
</evidence>
<dbReference type="Pfam" id="PF07943">
    <property type="entry name" value="PBP5_C"/>
    <property type="match status" value="1"/>
</dbReference>
<name>A0A511V1G6_9BACI</name>
<sequence length="388" mass="43594">MRTILYLFISLLLIFSIITPVFAQEENQSLELAADAKSAMLMEQDTGKIIFEKNANEKLPPASMVKIMTLLIVMEEIDKGNLKKNEMVRISENASSMGGSQVFLEAGEEMSVEDLIKSVAIASGNDASVALAERISGSEQNFVNRMNEKAIELQLKNTQFKNATGLPAKGQYSTAHDMAIIAKALLQYDDITTYTSIYEDYLRKGKKNEFWLVNTNKLVRFYPGVDGLKTGYTSEAKYCLTATAKKNDMRMITVVMGADTVKKRNHATSEMLDYAFNHYETEQLFDKGEVIKTVPLLKAEKEHIQIVTEHNVRTIYKKEKPYENIKTYIEIDQDLSLPLKKGEQVGVLTVKANNQELSKTPLIVASDIKEASFITLLKRTLGNMSKAR</sequence>
<dbReference type="InterPro" id="IPR015956">
    <property type="entry name" value="Peniciliin-bd_prot_C_sf"/>
</dbReference>
<keyword evidence="8" id="KW-0378">Hydrolase</keyword>
<dbReference type="InterPro" id="IPR001967">
    <property type="entry name" value="Peptidase_S11_N"/>
</dbReference>
<evidence type="ECO:0000256" key="8">
    <source>
        <dbReference type="ARBA" id="ARBA00022801"/>
    </source>
</evidence>
<feature type="binding site" evidence="14">
    <location>
        <position position="229"/>
    </location>
    <ligand>
        <name>substrate</name>
    </ligand>
</feature>
<evidence type="ECO:0000256" key="6">
    <source>
        <dbReference type="ARBA" id="ARBA00022670"/>
    </source>
</evidence>
<evidence type="ECO:0000256" key="5">
    <source>
        <dbReference type="ARBA" id="ARBA00022645"/>
    </source>
</evidence>
<keyword evidence="11" id="KW-0961">Cell wall biogenesis/degradation</keyword>
<dbReference type="Gene3D" id="2.60.410.10">
    <property type="entry name" value="D-Ala-D-Ala carboxypeptidase, C-terminal domain"/>
    <property type="match status" value="1"/>
</dbReference>
<dbReference type="InterPro" id="IPR012338">
    <property type="entry name" value="Beta-lactam/transpept-like"/>
</dbReference>
<keyword evidence="5 17" id="KW-0121">Carboxypeptidase</keyword>
<dbReference type="GO" id="GO:0009252">
    <property type="term" value="P:peptidoglycan biosynthetic process"/>
    <property type="evidence" value="ECO:0007669"/>
    <property type="project" value="UniProtKB-UniPathway"/>
</dbReference>
<keyword evidence="6" id="KW-0645">Protease</keyword>
<dbReference type="Gene3D" id="3.40.710.10">
    <property type="entry name" value="DD-peptidase/beta-lactamase superfamily"/>
    <property type="match status" value="1"/>
</dbReference>
<evidence type="ECO:0000256" key="11">
    <source>
        <dbReference type="ARBA" id="ARBA00023316"/>
    </source>
</evidence>
<evidence type="ECO:0000313" key="17">
    <source>
        <dbReference type="EMBL" id="GEN31861.1"/>
    </source>
</evidence>
<evidence type="ECO:0000256" key="14">
    <source>
        <dbReference type="PIRSR" id="PIRSR618044-2"/>
    </source>
</evidence>
<evidence type="ECO:0000256" key="10">
    <source>
        <dbReference type="ARBA" id="ARBA00022984"/>
    </source>
</evidence>
<evidence type="ECO:0000256" key="15">
    <source>
        <dbReference type="RuleBase" id="RU004016"/>
    </source>
</evidence>
<dbReference type="GO" id="GO:0009002">
    <property type="term" value="F:serine-type D-Ala-D-Ala carboxypeptidase activity"/>
    <property type="evidence" value="ECO:0007669"/>
    <property type="project" value="UniProtKB-EC"/>
</dbReference>
<evidence type="ECO:0000256" key="1">
    <source>
        <dbReference type="ARBA" id="ARBA00003217"/>
    </source>
</evidence>
<organism evidence="17 18">
    <name type="scientific">Cerasibacillus quisquiliarum</name>
    <dbReference type="NCBI Taxonomy" id="227865"/>
    <lineage>
        <taxon>Bacteria</taxon>
        <taxon>Bacillati</taxon>
        <taxon>Bacillota</taxon>
        <taxon>Bacilli</taxon>
        <taxon>Bacillales</taxon>
        <taxon>Bacillaceae</taxon>
        <taxon>Cerasibacillus</taxon>
    </lineage>
</organism>
<keyword evidence="7" id="KW-0732">Signal</keyword>
<gene>
    <name evidence="17" type="primary">dacF</name>
    <name evidence="17" type="ORF">CQU01_20990</name>
</gene>
<feature type="active site" evidence="13">
    <location>
        <position position="123"/>
    </location>
</feature>
<comment type="function">
    <text evidence="1">Removes C-terminal D-alanyl residues from sugar-peptide cell wall precursors.</text>
</comment>